<protein>
    <recommendedName>
        <fullName evidence="4">Secreted protein</fullName>
    </recommendedName>
</protein>
<dbReference type="EMBL" id="ML977322">
    <property type="protein sequence ID" value="KAF2115869.1"/>
    <property type="molecule type" value="Genomic_DNA"/>
</dbReference>
<organism evidence="2 3">
    <name type="scientific">Lophiotrema nucula</name>
    <dbReference type="NCBI Taxonomy" id="690887"/>
    <lineage>
        <taxon>Eukaryota</taxon>
        <taxon>Fungi</taxon>
        <taxon>Dikarya</taxon>
        <taxon>Ascomycota</taxon>
        <taxon>Pezizomycotina</taxon>
        <taxon>Dothideomycetes</taxon>
        <taxon>Pleosporomycetidae</taxon>
        <taxon>Pleosporales</taxon>
        <taxon>Lophiotremataceae</taxon>
        <taxon>Lophiotrema</taxon>
    </lineage>
</organism>
<evidence type="ECO:0000313" key="2">
    <source>
        <dbReference type="EMBL" id="KAF2115869.1"/>
    </source>
</evidence>
<sequence length="87" mass="9882">MVMMKCSRCELFFLSVSMCRLPSILATDGQQLRCWSSRCSPREITLNGSLRDMIPKVRAGLYSADSSRSCDHLQRSNCANMIVYPKE</sequence>
<feature type="signal peptide" evidence="1">
    <location>
        <begin position="1"/>
        <end position="26"/>
    </location>
</feature>
<keyword evidence="1" id="KW-0732">Signal</keyword>
<reference evidence="2" key="1">
    <citation type="journal article" date="2020" name="Stud. Mycol.">
        <title>101 Dothideomycetes genomes: a test case for predicting lifestyles and emergence of pathogens.</title>
        <authorList>
            <person name="Haridas S."/>
            <person name="Albert R."/>
            <person name="Binder M."/>
            <person name="Bloem J."/>
            <person name="Labutti K."/>
            <person name="Salamov A."/>
            <person name="Andreopoulos B."/>
            <person name="Baker S."/>
            <person name="Barry K."/>
            <person name="Bills G."/>
            <person name="Bluhm B."/>
            <person name="Cannon C."/>
            <person name="Castanera R."/>
            <person name="Culley D."/>
            <person name="Daum C."/>
            <person name="Ezra D."/>
            <person name="Gonzalez J."/>
            <person name="Henrissat B."/>
            <person name="Kuo A."/>
            <person name="Liang C."/>
            <person name="Lipzen A."/>
            <person name="Lutzoni F."/>
            <person name="Magnuson J."/>
            <person name="Mondo S."/>
            <person name="Nolan M."/>
            <person name="Ohm R."/>
            <person name="Pangilinan J."/>
            <person name="Park H.-J."/>
            <person name="Ramirez L."/>
            <person name="Alfaro M."/>
            <person name="Sun H."/>
            <person name="Tritt A."/>
            <person name="Yoshinaga Y."/>
            <person name="Zwiers L.-H."/>
            <person name="Turgeon B."/>
            <person name="Goodwin S."/>
            <person name="Spatafora J."/>
            <person name="Crous P."/>
            <person name="Grigoriev I."/>
        </authorList>
    </citation>
    <scope>NUCLEOTIDE SEQUENCE</scope>
    <source>
        <strain evidence="2">CBS 627.86</strain>
    </source>
</reference>
<proteinExistence type="predicted"/>
<gene>
    <name evidence="2" type="ORF">BDV96DRAFT_58928</name>
</gene>
<evidence type="ECO:0000313" key="3">
    <source>
        <dbReference type="Proteomes" id="UP000799770"/>
    </source>
</evidence>
<evidence type="ECO:0008006" key="4">
    <source>
        <dbReference type="Google" id="ProtNLM"/>
    </source>
</evidence>
<feature type="chain" id="PRO_5025577092" description="Secreted protein" evidence="1">
    <location>
        <begin position="27"/>
        <end position="87"/>
    </location>
</feature>
<name>A0A6A5Z8K6_9PLEO</name>
<evidence type="ECO:0000256" key="1">
    <source>
        <dbReference type="SAM" id="SignalP"/>
    </source>
</evidence>
<dbReference type="AlphaFoldDB" id="A0A6A5Z8K6"/>
<keyword evidence="3" id="KW-1185">Reference proteome</keyword>
<accession>A0A6A5Z8K6</accession>
<dbReference type="Proteomes" id="UP000799770">
    <property type="component" value="Unassembled WGS sequence"/>
</dbReference>